<proteinExistence type="predicted"/>
<organism evidence="1 2">
    <name type="scientific">Paenibacillus aceti</name>
    <dbReference type="NCBI Taxonomy" id="1820010"/>
    <lineage>
        <taxon>Bacteria</taxon>
        <taxon>Bacillati</taxon>
        <taxon>Bacillota</taxon>
        <taxon>Bacilli</taxon>
        <taxon>Bacillales</taxon>
        <taxon>Paenibacillaceae</taxon>
        <taxon>Paenibacillus</taxon>
    </lineage>
</organism>
<accession>A0ABQ1VQR7</accession>
<protein>
    <submittedName>
        <fullName evidence="1">Uncharacterized protein</fullName>
    </submittedName>
</protein>
<reference evidence="2" key="1">
    <citation type="journal article" date="2019" name="Int. J. Syst. Evol. Microbiol.">
        <title>The Global Catalogue of Microorganisms (GCM) 10K type strain sequencing project: providing services to taxonomists for standard genome sequencing and annotation.</title>
        <authorList>
            <consortium name="The Broad Institute Genomics Platform"/>
            <consortium name="The Broad Institute Genome Sequencing Center for Infectious Disease"/>
            <person name="Wu L."/>
            <person name="Ma J."/>
        </authorList>
    </citation>
    <scope>NUCLEOTIDE SEQUENCE [LARGE SCALE GENOMIC DNA]</scope>
    <source>
        <strain evidence="2">CGMCC 1.15420</strain>
    </source>
</reference>
<sequence>MDLKQRVALFYGLRWEPYRETCLRIINEKNILMDTDVNHAVRTLKRTDLEDLELTLLELIEEFEKSQC</sequence>
<comment type="caution">
    <text evidence="1">The sequence shown here is derived from an EMBL/GenBank/DDBJ whole genome shotgun (WGS) entry which is preliminary data.</text>
</comment>
<evidence type="ECO:0000313" key="2">
    <source>
        <dbReference type="Proteomes" id="UP000608420"/>
    </source>
</evidence>
<dbReference type="Proteomes" id="UP000608420">
    <property type="component" value="Unassembled WGS sequence"/>
</dbReference>
<gene>
    <name evidence="1" type="ORF">GCM10010913_07910</name>
</gene>
<keyword evidence="2" id="KW-1185">Reference proteome</keyword>
<name>A0ABQ1VQR7_9BACL</name>
<evidence type="ECO:0000313" key="1">
    <source>
        <dbReference type="EMBL" id="GGF88868.1"/>
    </source>
</evidence>
<dbReference type="EMBL" id="BMIW01000004">
    <property type="protein sequence ID" value="GGF88868.1"/>
    <property type="molecule type" value="Genomic_DNA"/>
</dbReference>